<evidence type="ECO:0000313" key="5">
    <source>
        <dbReference type="Proteomes" id="UP000015354"/>
    </source>
</evidence>
<accession>S9UV29</accession>
<dbReference type="FunFam" id="3.30.460.10:FF:000069">
    <property type="entry name" value="Mitochondrial editosome-like complex associated TUTase"/>
    <property type="match status" value="1"/>
</dbReference>
<comment type="caution">
    <text evidence="4">The sequence shown here is derived from an EMBL/GenBank/DDBJ whole genome shotgun (WGS) entry which is preliminary data.</text>
</comment>
<evidence type="ECO:0000256" key="2">
    <source>
        <dbReference type="ARBA" id="ARBA00049105"/>
    </source>
</evidence>
<keyword evidence="5" id="KW-1185">Reference proteome</keyword>
<dbReference type="Pfam" id="PF22600">
    <property type="entry name" value="MTPAP-like_central"/>
    <property type="match status" value="1"/>
</dbReference>
<name>S9UV29_9TRYP</name>
<dbReference type="Gene3D" id="3.30.460.10">
    <property type="entry name" value="Beta Polymerase, domain 2"/>
    <property type="match status" value="1"/>
</dbReference>
<evidence type="ECO:0000256" key="1">
    <source>
        <dbReference type="ARBA" id="ARBA00012472"/>
    </source>
</evidence>
<gene>
    <name evidence="4" type="ORF">STCU_02679</name>
</gene>
<dbReference type="EMBL" id="ATMH01002679">
    <property type="protein sequence ID" value="EPY32758.1"/>
    <property type="molecule type" value="Genomic_DNA"/>
</dbReference>
<organism evidence="4 5">
    <name type="scientific">Strigomonas culicis</name>
    <dbReference type="NCBI Taxonomy" id="28005"/>
    <lineage>
        <taxon>Eukaryota</taxon>
        <taxon>Discoba</taxon>
        <taxon>Euglenozoa</taxon>
        <taxon>Kinetoplastea</taxon>
        <taxon>Metakinetoplastina</taxon>
        <taxon>Trypanosomatida</taxon>
        <taxon>Trypanosomatidae</taxon>
        <taxon>Strigomonadinae</taxon>
        <taxon>Strigomonas</taxon>
    </lineage>
</organism>
<dbReference type="CDD" id="cd05402">
    <property type="entry name" value="NT_PAP_TUTase"/>
    <property type="match status" value="1"/>
</dbReference>
<dbReference type="AlphaFoldDB" id="S9UV29"/>
<dbReference type="Proteomes" id="UP000015354">
    <property type="component" value="Unassembled WGS sequence"/>
</dbReference>
<dbReference type="GO" id="GO:0031123">
    <property type="term" value="P:RNA 3'-end processing"/>
    <property type="evidence" value="ECO:0007669"/>
    <property type="project" value="TreeGrafter"/>
</dbReference>
<dbReference type="Gene3D" id="1.10.1410.10">
    <property type="match status" value="1"/>
</dbReference>
<evidence type="ECO:0000313" key="4">
    <source>
        <dbReference type="EMBL" id="EPY32758.1"/>
    </source>
</evidence>
<dbReference type="OrthoDB" id="2274644at2759"/>
<dbReference type="InterPro" id="IPR043519">
    <property type="entry name" value="NT_sf"/>
</dbReference>
<dbReference type="PANTHER" id="PTHR12271:SF97">
    <property type="entry name" value="MITOCHONDRIAL EDITOSOME-LIKE COMPLEX ASSOCIATED TUTASE"/>
    <property type="match status" value="1"/>
</dbReference>
<comment type="catalytic activity">
    <reaction evidence="2">
        <text>RNA(n) + UTP = RNA(n)-3'-uridine ribonucleotide + diphosphate</text>
        <dbReference type="Rhea" id="RHEA:14785"/>
        <dbReference type="Rhea" id="RHEA-COMP:14527"/>
        <dbReference type="Rhea" id="RHEA-COMP:17348"/>
        <dbReference type="ChEBI" id="CHEBI:33019"/>
        <dbReference type="ChEBI" id="CHEBI:46398"/>
        <dbReference type="ChEBI" id="CHEBI:140395"/>
        <dbReference type="ChEBI" id="CHEBI:173116"/>
        <dbReference type="EC" id="2.7.7.52"/>
    </reaction>
</comment>
<dbReference type="SUPFAM" id="SSF81631">
    <property type="entry name" value="PAP/OAS1 substrate-binding domain"/>
    <property type="match status" value="1"/>
</dbReference>
<feature type="domain" description="Poly(A) RNA polymerase mitochondrial-like central palm" evidence="3">
    <location>
        <begin position="1"/>
        <end position="128"/>
    </location>
</feature>
<sequence length="395" mass="45041">MMAHFRSNSLQPSDHDMIADLQQRLMDLAHLAVNKPRIELFGSHASGFCKPRSDVDVSLQYRNFSPWLCGMPHADRMDEKRLTRLSREAAAAGMEQVRYIRAVIPVVQFVDSVSGIHCDVSIGNVGGVGELAHPAGGPRHFPRTFYGAYIHTVKEWAKAREVVAPEKVTFNSFTMTVMALMVLQELGLLPIFAAPTGALGELTHADVARALADFRLPPIYDELRASRDDERIGEAVYFCFQKFAEYYTKFDFANGSVSLLHPRRHRELYRQTADAYLRRFTEQKRAEWVRHMEAQKPHGLFDERSFENSIRDEVAQRVSHTPFVVEDFVNYVNCGRRTAPSCVRHVMEELQQLRDALTVGERDLSWHKLTMQSHKLPSAFAPAHEDKNVKLFRAS</sequence>
<reference evidence="4 5" key="1">
    <citation type="journal article" date="2013" name="PLoS ONE">
        <title>Predicting the Proteins of Angomonas deanei, Strigomonas culicis and Their Respective Endosymbionts Reveals New Aspects of the Trypanosomatidae Family.</title>
        <authorList>
            <person name="Motta M.C."/>
            <person name="Martins A.C."/>
            <person name="de Souza S.S."/>
            <person name="Catta-Preta C.M."/>
            <person name="Silva R."/>
            <person name="Klein C.C."/>
            <person name="de Almeida L.G."/>
            <person name="de Lima Cunha O."/>
            <person name="Ciapina L.P."/>
            <person name="Brocchi M."/>
            <person name="Colabardini A.C."/>
            <person name="de Araujo Lima B."/>
            <person name="Machado C.R."/>
            <person name="de Almeida Soares C.M."/>
            <person name="Probst C.M."/>
            <person name="de Menezes C.B."/>
            <person name="Thompson C.E."/>
            <person name="Bartholomeu D.C."/>
            <person name="Gradia D.F."/>
            <person name="Pavoni D.P."/>
            <person name="Grisard E.C."/>
            <person name="Fantinatti-Garboggini F."/>
            <person name="Marchini F.K."/>
            <person name="Rodrigues-Luiz G.F."/>
            <person name="Wagner G."/>
            <person name="Goldman G.H."/>
            <person name="Fietto J.L."/>
            <person name="Elias M.C."/>
            <person name="Goldman M.H."/>
            <person name="Sagot M.F."/>
            <person name="Pereira M."/>
            <person name="Stoco P.H."/>
            <person name="de Mendonca-Neto R.P."/>
            <person name="Teixeira S.M."/>
            <person name="Maciel T.E."/>
            <person name="de Oliveira Mendes T.A."/>
            <person name="Urmenyi T.P."/>
            <person name="de Souza W."/>
            <person name="Schenkman S."/>
            <person name="de Vasconcelos A.T."/>
        </authorList>
    </citation>
    <scope>NUCLEOTIDE SEQUENCE [LARGE SCALE GENOMIC DNA]</scope>
</reference>
<dbReference type="PANTHER" id="PTHR12271">
    <property type="entry name" value="POLY A POLYMERASE CID PAP -RELATED"/>
    <property type="match status" value="1"/>
</dbReference>
<dbReference type="GO" id="GO:0050265">
    <property type="term" value="F:RNA uridylyltransferase activity"/>
    <property type="evidence" value="ECO:0007669"/>
    <property type="project" value="UniProtKB-EC"/>
</dbReference>
<evidence type="ECO:0000259" key="3">
    <source>
        <dbReference type="Pfam" id="PF22600"/>
    </source>
</evidence>
<protein>
    <recommendedName>
        <fullName evidence="1">RNA uridylyltransferase</fullName>
        <ecNumber evidence="1">2.7.7.52</ecNumber>
    </recommendedName>
</protein>
<dbReference type="SUPFAM" id="SSF81301">
    <property type="entry name" value="Nucleotidyltransferase"/>
    <property type="match status" value="1"/>
</dbReference>
<proteinExistence type="predicted"/>
<dbReference type="EC" id="2.7.7.52" evidence="1"/>
<dbReference type="GO" id="GO:0005739">
    <property type="term" value="C:mitochondrion"/>
    <property type="evidence" value="ECO:0007669"/>
    <property type="project" value="UniProtKB-ARBA"/>
</dbReference>
<dbReference type="InterPro" id="IPR054708">
    <property type="entry name" value="MTPAP-like_central"/>
</dbReference>